<evidence type="ECO:0000256" key="3">
    <source>
        <dbReference type="ARBA" id="ARBA00023125"/>
    </source>
</evidence>
<dbReference type="InterPro" id="IPR051089">
    <property type="entry name" value="prtT"/>
</dbReference>
<dbReference type="Proteomes" id="UP000799424">
    <property type="component" value="Unassembled WGS sequence"/>
</dbReference>
<dbReference type="PANTHER" id="PTHR31845">
    <property type="entry name" value="FINGER DOMAIN PROTEIN, PUTATIVE-RELATED"/>
    <property type="match status" value="1"/>
</dbReference>
<protein>
    <recommendedName>
        <fullName evidence="9">Transcription factor domain-containing protein</fullName>
    </recommendedName>
</protein>
<evidence type="ECO:0000313" key="8">
    <source>
        <dbReference type="Proteomes" id="UP000799424"/>
    </source>
</evidence>
<dbReference type="GO" id="GO:0000981">
    <property type="term" value="F:DNA-binding transcription factor activity, RNA polymerase II-specific"/>
    <property type="evidence" value="ECO:0007669"/>
    <property type="project" value="TreeGrafter"/>
</dbReference>
<evidence type="ECO:0000256" key="5">
    <source>
        <dbReference type="ARBA" id="ARBA00023242"/>
    </source>
</evidence>
<dbReference type="GO" id="GO:0005634">
    <property type="term" value="C:nucleus"/>
    <property type="evidence" value="ECO:0007669"/>
    <property type="project" value="UniProtKB-SubCell"/>
</dbReference>
<name>A0A6A7A8C8_9PLEO</name>
<dbReference type="GO" id="GO:0000976">
    <property type="term" value="F:transcription cis-regulatory region binding"/>
    <property type="evidence" value="ECO:0007669"/>
    <property type="project" value="TreeGrafter"/>
</dbReference>
<organism evidence="7 8">
    <name type="scientific">Ophiobolus disseminans</name>
    <dbReference type="NCBI Taxonomy" id="1469910"/>
    <lineage>
        <taxon>Eukaryota</taxon>
        <taxon>Fungi</taxon>
        <taxon>Dikarya</taxon>
        <taxon>Ascomycota</taxon>
        <taxon>Pezizomycotina</taxon>
        <taxon>Dothideomycetes</taxon>
        <taxon>Pleosporomycetidae</taxon>
        <taxon>Pleosporales</taxon>
        <taxon>Pleosporineae</taxon>
        <taxon>Phaeosphaeriaceae</taxon>
        <taxon>Ophiobolus</taxon>
    </lineage>
</organism>
<evidence type="ECO:0008006" key="9">
    <source>
        <dbReference type="Google" id="ProtNLM"/>
    </source>
</evidence>
<keyword evidence="6" id="KW-1133">Transmembrane helix</keyword>
<keyword evidence="2" id="KW-0805">Transcription regulation</keyword>
<evidence type="ECO:0000256" key="4">
    <source>
        <dbReference type="ARBA" id="ARBA00023163"/>
    </source>
</evidence>
<dbReference type="EMBL" id="MU006221">
    <property type="protein sequence ID" value="KAF2829542.1"/>
    <property type="molecule type" value="Genomic_DNA"/>
</dbReference>
<dbReference type="AlphaFoldDB" id="A0A6A7A8C8"/>
<proteinExistence type="predicted"/>
<evidence type="ECO:0000256" key="1">
    <source>
        <dbReference type="ARBA" id="ARBA00004123"/>
    </source>
</evidence>
<keyword evidence="6" id="KW-0472">Membrane</keyword>
<feature type="transmembrane region" description="Helical" evidence="6">
    <location>
        <begin position="12"/>
        <end position="29"/>
    </location>
</feature>
<accession>A0A6A7A8C8</accession>
<keyword evidence="6" id="KW-0812">Transmembrane</keyword>
<gene>
    <name evidence="7" type="ORF">CC86DRAFT_287082</name>
</gene>
<keyword evidence="4" id="KW-0804">Transcription</keyword>
<dbReference type="PANTHER" id="PTHR31845:SF32">
    <property type="entry name" value="MISCELLANEOUS ZN(II)2CYS6 TRANSCRIPTION FACTOR (EUROFUNG)-RELATED"/>
    <property type="match status" value="1"/>
</dbReference>
<keyword evidence="5" id="KW-0539">Nucleus</keyword>
<reference evidence="7" key="1">
    <citation type="journal article" date="2020" name="Stud. Mycol.">
        <title>101 Dothideomycetes genomes: a test case for predicting lifestyles and emergence of pathogens.</title>
        <authorList>
            <person name="Haridas S."/>
            <person name="Albert R."/>
            <person name="Binder M."/>
            <person name="Bloem J."/>
            <person name="Labutti K."/>
            <person name="Salamov A."/>
            <person name="Andreopoulos B."/>
            <person name="Baker S."/>
            <person name="Barry K."/>
            <person name="Bills G."/>
            <person name="Bluhm B."/>
            <person name="Cannon C."/>
            <person name="Castanera R."/>
            <person name="Culley D."/>
            <person name="Daum C."/>
            <person name="Ezra D."/>
            <person name="Gonzalez J."/>
            <person name="Henrissat B."/>
            <person name="Kuo A."/>
            <person name="Liang C."/>
            <person name="Lipzen A."/>
            <person name="Lutzoni F."/>
            <person name="Magnuson J."/>
            <person name="Mondo S."/>
            <person name="Nolan M."/>
            <person name="Ohm R."/>
            <person name="Pangilinan J."/>
            <person name="Park H.-J."/>
            <person name="Ramirez L."/>
            <person name="Alfaro M."/>
            <person name="Sun H."/>
            <person name="Tritt A."/>
            <person name="Yoshinaga Y."/>
            <person name="Zwiers L.-H."/>
            <person name="Turgeon B."/>
            <person name="Goodwin S."/>
            <person name="Spatafora J."/>
            <person name="Crous P."/>
            <person name="Grigoriev I."/>
        </authorList>
    </citation>
    <scope>NUCLEOTIDE SEQUENCE</scope>
    <source>
        <strain evidence="7">CBS 113818</strain>
    </source>
</reference>
<dbReference type="OrthoDB" id="1600564at2759"/>
<comment type="subcellular location">
    <subcellularLocation>
        <location evidence="1">Nucleus</location>
    </subcellularLocation>
</comment>
<evidence type="ECO:0000256" key="2">
    <source>
        <dbReference type="ARBA" id="ARBA00023015"/>
    </source>
</evidence>
<keyword evidence="8" id="KW-1185">Reference proteome</keyword>
<sequence length="364" mass="40190">MALKLLVDGEKSLDLLLTILVCMTWALYFTSGKQFLGILGGLARSLISDLRFDKPQGPCWCPSVGPNAEDKIARTNESRRAHVACFALSVMIGATFPYEMMQWSPQLEIDCDQLVSEKESEGDSLLVSLARISRICHQAAEVSRHLSNNSSSGTHTALHIAPLIASLDRLRSTFSEDQLRHESVTAYITTTEVVIYELALIHPSNQIARSSSMLDHRRTDYLMACFQACKSCTELFSAYGLVSSTTPTNVIIAYGLKVLHRLATLDDPGWDPTIVHQAVDIVGLLERCAAIAEEANAKLKAELGEDSVFLLAAQQLRNSAPNWSLPSQQPHTRDSTMEGWTSEALDLPSIDFSDEFWLNATFNL</sequence>
<evidence type="ECO:0000256" key="6">
    <source>
        <dbReference type="SAM" id="Phobius"/>
    </source>
</evidence>
<evidence type="ECO:0000313" key="7">
    <source>
        <dbReference type="EMBL" id="KAF2829542.1"/>
    </source>
</evidence>
<keyword evidence="3" id="KW-0238">DNA-binding</keyword>